<dbReference type="EMBL" id="JAACXV010003860">
    <property type="protein sequence ID" value="KAF7277160.1"/>
    <property type="molecule type" value="Genomic_DNA"/>
</dbReference>
<feature type="region of interest" description="Disordered" evidence="1">
    <location>
        <begin position="1"/>
        <end position="22"/>
    </location>
</feature>
<keyword evidence="3" id="KW-1185">Reference proteome</keyword>
<evidence type="ECO:0000313" key="3">
    <source>
        <dbReference type="Proteomes" id="UP000625711"/>
    </source>
</evidence>
<organism evidence="2 3">
    <name type="scientific">Rhynchophorus ferrugineus</name>
    <name type="common">Red palm weevil</name>
    <name type="synonym">Curculio ferrugineus</name>
    <dbReference type="NCBI Taxonomy" id="354439"/>
    <lineage>
        <taxon>Eukaryota</taxon>
        <taxon>Metazoa</taxon>
        <taxon>Ecdysozoa</taxon>
        <taxon>Arthropoda</taxon>
        <taxon>Hexapoda</taxon>
        <taxon>Insecta</taxon>
        <taxon>Pterygota</taxon>
        <taxon>Neoptera</taxon>
        <taxon>Endopterygota</taxon>
        <taxon>Coleoptera</taxon>
        <taxon>Polyphaga</taxon>
        <taxon>Cucujiformia</taxon>
        <taxon>Curculionidae</taxon>
        <taxon>Dryophthorinae</taxon>
        <taxon>Rhynchophorus</taxon>
    </lineage>
</organism>
<comment type="caution">
    <text evidence="2">The sequence shown here is derived from an EMBL/GenBank/DDBJ whole genome shotgun (WGS) entry which is preliminary data.</text>
</comment>
<protein>
    <submittedName>
        <fullName evidence="2">Uncharacterized protein</fullName>
    </submittedName>
</protein>
<accession>A0A834I9V6</accession>
<reference evidence="2" key="1">
    <citation type="submission" date="2020-08" db="EMBL/GenBank/DDBJ databases">
        <title>Genome sequencing and assembly of the red palm weevil Rhynchophorus ferrugineus.</title>
        <authorList>
            <person name="Dias G.B."/>
            <person name="Bergman C.M."/>
            <person name="Manee M."/>
        </authorList>
    </citation>
    <scope>NUCLEOTIDE SEQUENCE</scope>
    <source>
        <strain evidence="2">AA-2017</strain>
        <tissue evidence="2">Whole larva</tissue>
    </source>
</reference>
<name>A0A834I9V6_RHYFE</name>
<dbReference type="Proteomes" id="UP000625711">
    <property type="component" value="Unassembled WGS sequence"/>
</dbReference>
<sequence length="163" mass="18576">MTLIPGPKLPQRKRYPDKASESAKHNAIKTKYLIILTNYSYQKPKPFAYRPGSFAKAILRIRIGEKSGANRLIKRILSLSSPPLSLSPYQSTEPYKVTPYHPQKKNLTRGACYNRARGPHTQRPRLINISRTCETANHKDNARLMGFNEAAYANFLYSLKRGN</sequence>
<proteinExistence type="predicted"/>
<dbReference type="AlphaFoldDB" id="A0A834I9V6"/>
<evidence type="ECO:0000313" key="2">
    <source>
        <dbReference type="EMBL" id="KAF7277160.1"/>
    </source>
</evidence>
<evidence type="ECO:0000256" key="1">
    <source>
        <dbReference type="SAM" id="MobiDB-lite"/>
    </source>
</evidence>
<gene>
    <name evidence="2" type="ORF">GWI33_009355</name>
</gene>